<feature type="domain" description="ABC3 transporter permease C-terminal" evidence="7">
    <location>
        <begin position="61"/>
        <end position="179"/>
    </location>
</feature>
<feature type="transmembrane region" description="Helical" evidence="6">
    <location>
        <begin position="152"/>
        <end position="176"/>
    </location>
</feature>
<dbReference type="RefSeq" id="WP_167841172.1">
    <property type="nucleotide sequence ID" value="NZ_CP047628.1"/>
</dbReference>
<organism evidence="8 9">
    <name type="scientific">Pseudolactococcus raffinolactis</name>
    <dbReference type="NCBI Taxonomy" id="1366"/>
    <lineage>
        <taxon>Bacteria</taxon>
        <taxon>Bacillati</taxon>
        <taxon>Bacillota</taxon>
        <taxon>Bacilli</taxon>
        <taxon>Lactobacillales</taxon>
        <taxon>Streptococcaceae</taxon>
        <taxon>Pseudolactococcus</taxon>
    </lineage>
</organism>
<dbReference type="Proteomes" id="UP000501558">
    <property type="component" value="Chromosome"/>
</dbReference>
<dbReference type="InterPro" id="IPR027022">
    <property type="entry name" value="ABC_permease_BceB-typ"/>
</dbReference>
<feature type="transmembrane region" description="Helical" evidence="6">
    <location>
        <begin position="284"/>
        <end position="305"/>
    </location>
</feature>
<feature type="transmembrane region" description="Helical" evidence="6">
    <location>
        <begin position="535"/>
        <end position="556"/>
    </location>
</feature>
<dbReference type="GO" id="GO:0055085">
    <property type="term" value="P:transmembrane transport"/>
    <property type="evidence" value="ECO:0007669"/>
    <property type="project" value="UniProtKB-UniRule"/>
</dbReference>
<feature type="transmembrane region" description="Helical" evidence="6">
    <location>
        <begin position="197"/>
        <end position="218"/>
    </location>
</feature>
<feature type="transmembrane region" description="Helical" evidence="6">
    <location>
        <begin position="100"/>
        <end position="126"/>
    </location>
</feature>
<feature type="transmembrane region" description="Helical" evidence="6">
    <location>
        <begin position="568"/>
        <end position="587"/>
    </location>
</feature>
<evidence type="ECO:0000256" key="4">
    <source>
        <dbReference type="ARBA" id="ARBA00022989"/>
    </source>
</evidence>
<dbReference type="AlphaFoldDB" id="A0AAE7CS03"/>
<dbReference type="InterPro" id="IPR052536">
    <property type="entry name" value="ABC-4_Integral_Memb_Prot"/>
</dbReference>
<protein>
    <submittedName>
        <fullName evidence="8">FtsX-like permease family protein</fullName>
    </submittedName>
</protein>
<proteinExistence type="inferred from homology"/>
<dbReference type="GO" id="GO:0005886">
    <property type="term" value="C:plasma membrane"/>
    <property type="evidence" value="ECO:0007669"/>
    <property type="project" value="UniProtKB-SubCell"/>
</dbReference>
<dbReference type="PIRSF" id="PIRSF018968">
    <property type="entry name" value="ABC_permease_BceB"/>
    <property type="match status" value="1"/>
</dbReference>
<feature type="transmembrane region" description="Helical" evidence="6">
    <location>
        <begin position="482"/>
        <end position="505"/>
    </location>
</feature>
<keyword evidence="5 6" id="KW-0472">Membrane</keyword>
<feature type="transmembrane region" description="Helical" evidence="6">
    <location>
        <begin position="55"/>
        <end position="79"/>
    </location>
</feature>
<evidence type="ECO:0000259" key="7">
    <source>
        <dbReference type="Pfam" id="PF02687"/>
    </source>
</evidence>
<feature type="transmembrane region" description="Helical" evidence="6">
    <location>
        <begin position="230"/>
        <end position="255"/>
    </location>
</feature>
<keyword evidence="2 6" id="KW-1003">Cell membrane</keyword>
<keyword evidence="6" id="KW-0813">Transport</keyword>
<accession>A0AAE7CS03</accession>
<evidence type="ECO:0000256" key="3">
    <source>
        <dbReference type="ARBA" id="ARBA00022692"/>
    </source>
</evidence>
<feature type="transmembrane region" description="Helical" evidence="6">
    <location>
        <begin position="17"/>
        <end position="35"/>
    </location>
</feature>
<dbReference type="PANTHER" id="PTHR46795">
    <property type="entry name" value="ABC TRANSPORTER PERMEASE-RELATED-RELATED"/>
    <property type="match status" value="1"/>
</dbReference>
<evidence type="ECO:0000256" key="2">
    <source>
        <dbReference type="ARBA" id="ARBA00022475"/>
    </source>
</evidence>
<keyword evidence="9" id="KW-1185">Reference proteome</keyword>
<sequence length="596" mass="67348">MITKIAWYSTKGKIKDYLLLFSGLIMASGIFYMFQSLATNDRLIHQSGNASTITIVFHLGSILLGVITFFYLLYANSFLMNLKRKEYGMLLMLGASKSKIIFLNFLETIGIGLVSTLAGNLVGFMLSKIVTLFLQNILDTELMANSLVNLKAFLITLVFFVICFFLTAIVNGSSLAKQQLINLMKKQATPDFTDSKLWYLVLQFISGSFCLGLGYYAMYHVLSWKVKAVVIAMITIFLGSYLIIHSCVILILSFVKQRKNYYFKEMNAILVAQIEYRIKSYTQILTVIAMLFALALGALTVGLGFGQEAYKSADKALFYDLILTQENSHVLNQLDQNNIKSKTAYRFKAVGEHVLINKGDFDKRAFIVNGPISAQGDVVQKSFNGSAMEKSEIAQKNFSNMLPEALQDKKISFVSQEEFGVSNGVTQALVLVKTKNFKKNYEMLASIVKKIEPNKNLDFIFLSAQKVHRYQAHAKGFVGFQYMGFFLGLAFLTMLTSCLMFKILTSYKTDQERYKILLKIGANKSGINRVIQKELLVVFAIPAFLGTLHVLFGLQLFKVLLTNPYDSIALPITDFLMIYFVYFYLTYKMYSKIIFS</sequence>
<dbReference type="PANTHER" id="PTHR46795:SF3">
    <property type="entry name" value="ABC TRANSPORTER PERMEASE"/>
    <property type="match status" value="1"/>
</dbReference>
<evidence type="ECO:0000256" key="6">
    <source>
        <dbReference type="PIRNR" id="PIRNR018968"/>
    </source>
</evidence>
<keyword evidence="3 6" id="KW-0812">Transmembrane</keyword>
<dbReference type="Pfam" id="PF02687">
    <property type="entry name" value="FtsX"/>
    <property type="match status" value="1"/>
</dbReference>
<dbReference type="InterPro" id="IPR003838">
    <property type="entry name" value="ABC3_permease_C"/>
</dbReference>
<reference evidence="8 9" key="1">
    <citation type="submission" date="2019-12" db="EMBL/GenBank/DDBJ databases">
        <title>Whole genome sequences of Lactococcus raffinolactis strains isolated from sewage.</title>
        <authorList>
            <person name="Ybazeta G."/>
            <person name="Ross M."/>
            <person name="Brabant-Kirwan D."/>
            <person name="Saleh M."/>
            <person name="Dillon J.A."/>
            <person name="Splinter K."/>
            <person name="Nokhbeh R."/>
        </authorList>
    </citation>
    <scope>NUCLEOTIDE SEQUENCE [LARGE SCALE GENOMIC DNA]</scope>
    <source>
        <strain evidence="8 9">Lr_19_14</strain>
    </source>
</reference>
<dbReference type="EMBL" id="CP047628">
    <property type="protein sequence ID" value="QIW58069.1"/>
    <property type="molecule type" value="Genomic_DNA"/>
</dbReference>
<evidence type="ECO:0000313" key="9">
    <source>
        <dbReference type="Proteomes" id="UP000501558"/>
    </source>
</evidence>
<evidence type="ECO:0000256" key="5">
    <source>
        <dbReference type="ARBA" id="ARBA00023136"/>
    </source>
</evidence>
<comment type="subcellular location">
    <subcellularLocation>
        <location evidence="1 6">Cell membrane</location>
        <topology evidence="1 6">Multi-pass membrane protein</topology>
    </subcellularLocation>
</comment>
<evidence type="ECO:0000313" key="8">
    <source>
        <dbReference type="EMBL" id="QIW58069.1"/>
    </source>
</evidence>
<gene>
    <name evidence="8" type="ORF">GU334_03730</name>
</gene>
<comment type="similarity">
    <text evidence="6">Belongs to the ABC-4 integral membrane protein family.</text>
</comment>
<keyword evidence="4 6" id="KW-1133">Transmembrane helix</keyword>
<name>A0AAE7CS03_9LACT</name>
<evidence type="ECO:0000256" key="1">
    <source>
        <dbReference type="ARBA" id="ARBA00004651"/>
    </source>
</evidence>